<name>A0A061RVQ3_9CHLO</name>
<feature type="non-terminal residue" evidence="2">
    <location>
        <position position="81"/>
    </location>
</feature>
<organism evidence="2">
    <name type="scientific">Tetraselmis sp. GSL018</name>
    <dbReference type="NCBI Taxonomy" id="582737"/>
    <lineage>
        <taxon>Eukaryota</taxon>
        <taxon>Viridiplantae</taxon>
        <taxon>Chlorophyta</taxon>
        <taxon>core chlorophytes</taxon>
        <taxon>Chlorodendrophyceae</taxon>
        <taxon>Chlorodendrales</taxon>
        <taxon>Chlorodendraceae</taxon>
        <taxon>Tetraselmis</taxon>
    </lineage>
</organism>
<gene>
    <name evidence="2" type="ORF">TSPGSL018_25492</name>
</gene>
<proteinExistence type="predicted"/>
<dbReference type="AlphaFoldDB" id="A0A061RVQ3"/>
<sequence>VAGRCSAPGQRPWSLLVIRQAGPVCFSAALTPLSPPHHVPLPMDHSPALKGSSKRTTGPPPIHTPSESFTPPSPFRGSSGL</sequence>
<accession>A0A061RVQ3</accession>
<dbReference type="EMBL" id="GBEZ01011156">
    <property type="protein sequence ID" value="JAC74606.1"/>
    <property type="molecule type" value="Transcribed_RNA"/>
</dbReference>
<feature type="non-terminal residue" evidence="2">
    <location>
        <position position="1"/>
    </location>
</feature>
<reference evidence="2" key="1">
    <citation type="submission" date="2014-05" db="EMBL/GenBank/DDBJ databases">
        <title>The transcriptome of the halophilic microalga Tetraselmis sp. GSL018 isolated from the Great Salt Lake, Utah.</title>
        <authorList>
            <person name="Jinkerson R.E."/>
            <person name="D'Adamo S."/>
            <person name="Posewitz M.C."/>
        </authorList>
    </citation>
    <scope>NUCLEOTIDE SEQUENCE</scope>
    <source>
        <strain evidence="2">GSL018</strain>
    </source>
</reference>
<evidence type="ECO:0000313" key="2">
    <source>
        <dbReference type="EMBL" id="JAC74606.1"/>
    </source>
</evidence>
<protein>
    <submittedName>
        <fullName evidence="2">Uncharacterized protein</fullName>
    </submittedName>
</protein>
<feature type="region of interest" description="Disordered" evidence="1">
    <location>
        <begin position="36"/>
        <end position="81"/>
    </location>
</feature>
<evidence type="ECO:0000256" key="1">
    <source>
        <dbReference type="SAM" id="MobiDB-lite"/>
    </source>
</evidence>